<sequence>MKTIVLALILGFLGSSAEASFWELLKMYALYRNSLSLDEVCAAFEKGGQMRFYCERGGQRIRWGKMHCGGGEEGGIALAYSKKGWNHTSFESVGRTMKGWNFLGINPVCQLNGTFPLTRSKAAKCTKNMLKFEKKWDKNVGNYDHWGTVHGKCIVTYLTPEKIQKVRGVEIVGPYGGLWMEDDDEDDEDEEDEEDEEDDEEEDEGEDGDEEDSSEGGKGKYRGRMHRRKSIGEGNESNSGEDDEENYEDEVVRSPLKRNNGKLHENKGNIFFFLLSILCYF</sequence>
<dbReference type="VEuPathDB" id="TriTrypDB:Tbg972.8.80"/>
<feature type="region of interest" description="Disordered" evidence="1">
    <location>
        <begin position="174"/>
        <end position="251"/>
    </location>
</feature>
<evidence type="ECO:0008006" key="4">
    <source>
        <dbReference type="Google" id="ProtNLM"/>
    </source>
</evidence>
<feature type="compositionally biased region" description="Acidic residues" evidence="1">
    <location>
        <begin position="239"/>
        <end position="249"/>
    </location>
</feature>
<reference evidence="3" key="1">
    <citation type="submission" date="2005-04" db="EMBL/GenBank/DDBJ databases">
        <authorList>
            <person name="Ghedin E."/>
            <person name="Blandin G."/>
            <person name="Bartholomeu D."/>
            <person name="Caler E."/>
            <person name="Haas B."/>
            <person name="Hannick L."/>
            <person name="Shallom J."/>
            <person name="Hou L."/>
            <person name="Djikeng A."/>
            <person name="Feldblyum T."/>
            <person name="Hostetler J."/>
            <person name="Johnson J."/>
            <person name="Jones K."/>
            <person name="Koo H.L."/>
            <person name="Larkin C."/>
            <person name="Pai G."/>
            <person name="Peterson J."/>
            <person name="Khalak H.G."/>
            <person name="Salzberg S."/>
            <person name="Simpson A.J."/>
            <person name="Tallon L."/>
            <person name="Van Aken S."/>
            <person name="Wanless D."/>
            <person name="White O."/>
            <person name="Wortman J."/>
            <person name="Fraser C.M."/>
            <person name="El-Sayed N.M.A."/>
        </authorList>
    </citation>
    <scope>NUCLEOTIDE SEQUENCE</scope>
    <source>
        <strain evidence="3">GUTat10.1</strain>
    </source>
</reference>
<proteinExistence type="predicted"/>
<evidence type="ECO:0000313" key="3">
    <source>
        <dbReference type="EMBL" id="AAX69987.1"/>
    </source>
</evidence>
<evidence type="ECO:0000256" key="1">
    <source>
        <dbReference type="SAM" id="MobiDB-lite"/>
    </source>
</evidence>
<dbReference type="VEuPathDB" id="TriTrypDB:Tb08.27P2.90"/>
<feature type="compositionally biased region" description="Basic residues" evidence="1">
    <location>
        <begin position="219"/>
        <end position="229"/>
    </location>
</feature>
<feature type="signal peptide" evidence="2">
    <location>
        <begin position="1"/>
        <end position="19"/>
    </location>
</feature>
<evidence type="ECO:0000256" key="2">
    <source>
        <dbReference type="SAM" id="SignalP"/>
    </source>
</evidence>
<feature type="chain" id="PRO_5004251859" description="Variant surface glycoprotein" evidence="2">
    <location>
        <begin position="20"/>
        <end position="281"/>
    </location>
</feature>
<protein>
    <recommendedName>
        <fullName evidence="4">Variant surface glycoprotein</fullName>
    </recommendedName>
</protein>
<dbReference type="EMBL" id="AC159427">
    <property type="protein sequence ID" value="AAX69987.1"/>
    <property type="molecule type" value="Genomic_DNA"/>
</dbReference>
<organism evidence="3">
    <name type="scientific">Trypanosoma brucei</name>
    <dbReference type="NCBI Taxonomy" id="5691"/>
    <lineage>
        <taxon>Eukaryota</taxon>
        <taxon>Discoba</taxon>
        <taxon>Euglenozoa</taxon>
        <taxon>Kinetoplastea</taxon>
        <taxon>Metakinetoplastina</taxon>
        <taxon>Trypanosomatida</taxon>
        <taxon>Trypanosomatidae</taxon>
        <taxon>Trypanosoma</taxon>
    </lineage>
</organism>
<feature type="compositionally biased region" description="Acidic residues" evidence="1">
    <location>
        <begin position="180"/>
        <end position="214"/>
    </location>
</feature>
<dbReference type="VEuPathDB" id="TriTrypDB:Tb1125.8.490"/>
<dbReference type="AlphaFoldDB" id="Q57WN2"/>
<gene>
    <name evidence="3" type="ORF">Tb08.27P2.90</name>
</gene>
<keyword evidence="2" id="KW-0732">Signal</keyword>
<accession>Q57WN2</accession>
<name>Q57WN2_9TRYP</name>